<dbReference type="EMBL" id="CP045851">
    <property type="protein sequence ID" value="QGG95579.1"/>
    <property type="molecule type" value="Genomic_DNA"/>
</dbReference>
<name>A0A5Q2RFH4_9ACTN</name>
<protein>
    <submittedName>
        <fullName evidence="2">Glycosyltransferase</fullName>
    </submittedName>
</protein>
<dbReference type="KEGG" id="atq:GH723_11000"/>
<evidence type="ECO:0000313" key="3">
    <source>
        <dbReference type="Proteomes" id="UP000334019"/>
    </source>
</evidence>
<evidence type="ECO:0000313" key="2">
    <source>
        <dbReference type="EMBL" id="QGG95579.1"/>
    </source>
</evidence>
<dbReference type="Pfam" id="PF00534">
    <property type="entry name" value="Glycos_transf_1"/>
    <property type="match status" value="1"/>
</dbReference>
<dbReference type="Proteomes" id="UP000334019">
    <property type="component" value="Chromosome"/>
</dbReference>
<dbReference type="Gene3D" id="3.40.50.2000">
    <property type="entry name" value="Glycogen Phosphorylase B"/>
    <property type="match status" value="2"/>
</dbReference>
<keyword evidence="3" id="KW-1185">Reference proteome</keyword>
<keyword evidence="2" id="KW-0808">Transferase</keyword>
<dbReference type="SUPFAM" id="SSF53756">
    <property type="entry name" value="UDP-Glycosyltransferase/glycogen phosphorylase"/>
    <property type="match status" value="1"/>
</dbReference>
<dbReference type="PANTHER" id="PTHR45947">
    <property type="entry name" value="SULFOQUINOVOSYL TRANSFERASE SQD2"/>
    <property type="match status" value="1"/>
</dbReference>
<feature type="domain" description="Glycosyl transferase family 1" evidence="1">
    <location>
        <begin position="177"/>
        <end position="351"/>
    </location>
</feature>
<dbReference type="AlphaFoldDB" id="A0A5Q2RFH4"/>
<sequence length="376" mass="39994">MTHLLVTNDFPPKLGGIQSYLWELWRRLPPESFAVLTTPYAGAAAWDAEQPFRVVRSSHRVLLPAPAMAEEIGALADEVDADLVVLDPALPVGAVGPRLGRPYGVVLHGAEVTAYGRLPGSGQLLGRVLRGADLVIAAGGYPAAEGERAAGRPLPVVQVPPGVDVERFVPLDDAARRRARARLGLPHEALVVLGLSRLVPRKGFDVVIEAAARLAPHHPSLLVAIGGGGRDRARLERLARRRGAPVRFLGRVPDADMPALYGCADLFAMVCRGNRWAGLEQEGFGIVFLEAAAAGVPQVAGRSGGSHEAVDHGTTGLVVDDPTDAGQVARAIEQLVVDPERRREMGRAARARVETELTYDVLARRLADALGIEVPT</sequence>
<organism evidence="2 3">
    <name type="scientific">Actinomarinicola tropica</name>
    <dbReference type="NCBI Taxonomy" id="2789776"/>
    <lineage>
        <taxon>Bacteria</taxon>
        <taxon>Bacillati</taxon>
        <taxon>Actinomycetota</taxon>
        <taxon>Acidimicrobiia</taxon>
        <taxon>Acidimicrobiales</taxon>
        <taxon>Iamiaceae</taxon>
        <taxon>Actinomarinicola</taxon>
    </lineage>
</organism>
<dbReference type="RefSeq" id="WP_153759686.1">
    <property type="nucleotide sequence ID" value="NZ_CP045851.1"/>
</dbReference>
<dbReference type="InterPro" id="IPR001296">
    <property type="entry name" value="Glyco_trans_1"/>
</dbReference>
<proteinExistence type="predicted"/>
<reference evidence="2 3" key="1">
    <citation type="submission" date="2019-11" db="EMBL/GenBank/DDBJ databases">
        <authorList>
            <person name="He Y."/>
        </authorList>
    </citation>
    <scope>NUCLEOTIDE SEQUENCE [LARGE SCALE GENOMIC DNA]</scope>
    <source>
        <strain evidence="2 3">SCSIO 58843</strain>
    </source>
</reference>
<evidence type="ECO:0000259" key="1">
    <source>
        <dbReference type="Pfam" id="PF00534"/>
    </source>
</evidence>
<accession>A0A5Q2RFH4</accession>
<gene>
    <name evidence="2" type="ORF">GH723_11000</name>
</gene>
<dbReference type="InterPro" id="IPR050194">
    <property type="entry name" value="Glycosyltransferase_grp1"/>
</dbReference>
<dbReference type="CDD" id="cd03801">
    <property type="entry name" value="GT4_PimA-like"/>
    <property type="match status" value="1"/>
</dbReference>
<dbReference type="GO" id="GO:0016758">
    <property type="term" value="F:hexosyltransferase activity"/>
    <property type="evidence" value="ECO:0007669"/>
    <property type="project" value="TreeGrafter"/>
</dbReference>
<dbReference type="PANTHER" id="PTHR45947:SF3">
    <property type="entry name" value="SULFOQUINOVOSYL TRANSFERASE SQD2"/>
    <property type="match status" value="1"/>
</dbReference>